<dbReference type="Pfam" id="PF20106">
    <property type="entry name" value="DUF6496"/>
    <property type="match status" value="1"/>
</dbReference>
<sequence length="56" mass="6061">MKMTKAQKKVGKVMHEYKTGKLHSGPGGKVVKNPKQAIAIALSEAKIKPKAMKGKM</sequence>
<dbReference type="InterPro" id="IPR045468">
    <property type="entry name" value="DUF6496"/>
</dbReference>
<dbReference type="EMBL" id="LR798314">
    <property type="protein sequence ID" value="CAB5223007.1"/>
    <property type="molecule type" value="Genomic_DNA"/>
</dbReference>
<name>A0A6J7WYY5_9CAUD</name>
<protein>
    <submittedName>
        <fullName evidence="1">Uncharacterized protein</fullName>
    </submittedName>
</protein>
<organism evidence="1">
    <name type="scientific">uncultured Caudovirales phage</name>
    <dbReference type="NCBI Taxonomy" id="2100421"/>
    <lineage>
        <taxon>Viruses</taxon>
        <taxon>Duplodnaviria</taxon>
        <taxon>Heunggongvirae</taxon>
        <taxon>Uroviricota</taxon>
        <taxon>Caudoviricetes</taxon>
        <taxon>Peduoviridae</taxon>
        <taxon>Maltschvirus</taxon>
        <taxon>Maltschvirus maltsch</taxon>
    </lineage>
</organism>
<reference evidence="1" key="1">
    <citation type="submission" date="2020-05" db="EMBL/GenBank/DDBJ databases">
        <authorList>
            <person name="Chiriac C."/>
            <person name="Salcher M."/>
            <person name="Ghai R."/>
            <person name="Kavagutti S V."/>
        </authorList>
    </citation>
    <scope>NUCLEOTIDE SEQUENCE</scope>
</reference>
<proteinExistence type="predicted"/>
<evidence type="ECO:0000313" key="1">
    <source>
        <dbReference type="EMBL" id="CAB5223007.1"/>
    </source>
</evidence>
<gene>
    <name evidence="1" type="ORF">UFOVP377_49</name>
</gene>
<accession>A0A6J7WYY5</accession>